<dbReference type="Proteomes" id="UP000184330">
    <property type="component" value="Unassembled WGS sequence"/>
</dbReference>
<feature type="compositionally biased region" description="Polar residues" evidence="1">
    <location>
        <begin position="788"/>
        <end position="799"/>
    </location>
</feature>
<sequence length="887" mass="97774">MSSSKQVNRPTNTKDKEADVNRKLQFYGIASAFQAGKAPSNEQIDIALNSFLKSKALATPSKKLSPEGQALVADFREVVTQAKYLLLEKNEGNLLQDFIWQSQKIEGGNSGTLSAPVDKETAKQHGNEALEGLRTLGTLIISNGQFRKLMNDVLILVRDIAGDAATKAASKVNPSEDQLAQIDKPADDNTWHDVPDMSAGNIKQQLKNQYNQQKPLSRNDVRDATGNASEAAHPDGSRDPADAAAIAGQDQQYGTASGVDGQAGLQNGAATLKQRASENIDEDTKQKGRETRDRTKNYLKEKMPEERREQTIWRLKKLVVECQGHPDYQQAITTLLDLAEKYASHANTVGQQSTGAVKGAHADTSLQRAESDLRQLIERFANYTSMDDLFGSLNNIYSDADKDPELKGWFKKMDAYIRKCLKQQGYIMEDSATEEWNRLYDQGNFLLRDRYRNHTDRIVDEVKFMADQFDQDPQNKKFAQSMQKLFNDLGNDENGKPTFKPHLVKDLTEVIIPAAFASLRYVPIPRIEYSDPMIDAVIENLVIESDNLMPNVLEIAGENYFRWGRKGMANKKHHSFQISVSGIQMDLRDVAYYVKKKEGFPGITDLGVADIFLGGTGFSFKMKLSTAHKKDRQNFFKVDKVDVDVKNFNIKLKQSKHKLMFGLFKPIMLKIEENPENAPNIYQRYVTAAQKQLAQGQQKAQEVAASAADKKANVAMTKHDSIFPNVHLPGGISSKATEYKELALKGDSWESPIFKLGSATPTADIPRAQQIRRKQHSVTQGGIRGPQNIGNTGSMSNQMRDPAAQDIGTTSGYSGVNDPSGYSSGAPTSNTTSGFSNQVDQAFSKDGQNGSALNGSALNGKPTNGTATNGSYHTTLGANNPVVSGQV</sequence>
<feature type="domain" description="HAM1-like C-terminal" evidence="2">
    <location>
        <begin position="643"/>
        <end position="671"/>
    </location>
</feature>
<dbReference type="EMBL" id="FJOG01000009">
    <property type="protein sequence ID" value="CZR56987.1"/>
    <property type="molecule type" value="Genomic_DNA"/>
</dbReference>
<proteinExistence type="predicted"/>
<name>A0A1L7WW31_9HELO</name>
<evidence type="ECO:0000259" key="2">
    <source>
        <dbReference type="Pfam" id="PF14613"/>
    </source>
</evidence>
<feature type="region of interest" description="Disordered" evidence="1">
    <location>
        <begin position="210"/>
        <end position="242"/>
    </location>
</feature>
<feature type="region of interest" description="Disordered" evidence="1">
    <location>
        <begin position="770"/>
        <end position="887"/>
    </location>
</feature>
<evidence type="ECO:0000256" key="1">
    <source>
        <dbReference type="SAM" id="MobiDB-lite"/>
    </source>
</evidence>
<dbReference type="InterPro" id="IPR027842">
    <property type="entry name" value="HAM1-like_C"/>
</dbReference>
<accession>A0A1L7WW31</accession>
<evidence type="ECO:0000313" key="5">
    <source>
        <dbReference type="Proteomes" id="UP000184330"/>
    </source>
</evidence>
<dbReference type="OrthoDB" id="19394at2759"/>
<dbReference type="AlphaFoldDB" id="A0A1L7WW31"/>
<protein>
    <submittedName>
        <fullName evidence="4">Uncharacterized protein</fullName>
    </submittedName>
</protein>
<feature type="compositionally biased region" description="Basic and acidic residues" evidence="1">
    <location>
        <begin position="275"/>
        <end position="299"/>
    </location>
</feature>
<evidence type="ECO:0000313" key="4">
    <source>
        <dbReference type="EMBL" id="CZR56987.1"/>
    </source>
</evidence>
<feature type="compositionally biased region" description="Basic and acidic residues" evidence="1">
    <location>
        <begin position="232"/>
        <end position="241"/>
    </location>
</feature>
<evidence type="ECO:0000259" key="3">
    <source>
        <dbReference type="Pfam" id="PF19343"/>
    </source>
</evidence>
<feature type="domain" description="HAM1-like C-terminal" evidence="2">
    <location>
        <begin position="672"/>
        <end position="766"/>
    </location>
</feature>
<dbReference type="Pfam" id="PF14613">
    <property type="entry name" value="HAM1_C"/>
    <property type="match status" value="2"/>
</dbReference>
<reference evidence="4 5" key="1">
    <citation type="submission" date="2016-03" db="EMBL/GenBank/DDBJ databases">
        <authorList>
            <person name="Ploux O."/>
        </authorList>
    </citation>
    <scope>NUCLEOTIDE SEQUENCE [LARGE SCALE GENOMIC DNA]</scope>
    <source>
        <strain evidence="4 5">UAMH 11012</strain>
    </source>
</reference>
<dbReference type="PANTHER" id="PTHR31138">
    <property type="entry name" value="CHROMOSOME 19, WHOLE GENOME SHOTGUN SEQUENCE"/>
    <property type="match status" value="1"/>
</dbReference>
<dbReference type="InterPro" id="IPR045967">
    <property type="entry name" value="HAM1-like_N"/>
</dbReference>
<keyword evidence="5" id="KW-1185">Reference proteome</keyword>
<organism evidence="4 5">
    <name type="scientific">Phialocephala subalpina</name>
    <dbReference type="NCBI Taxonomy" id="576137"/>
    <lineage>
        <taxon>Eukaryota</taxon>
        <taxon>Fungi</taxon>
        <taxon>Dikarya</taxon>
        <taxon>Ascomycota</taxon>
        <taxon>Pezizomycotina</taxon>
        <taxon>Leotiomycetes</taxon>
        <taxon>Helotiales</taxon>
        <taxon>Mollisiaceae</taxon>
        <taxon>Phialocephala</taxon>
        <taxon>Phialocephala fortinii species complex</taxon>
    </lineage>
</organism>
<feature type="compositionally biased region" description="Polar residues" evidence="1">
    <location>
        <begin position="820"/>
        <end position="887"/>
    </location>
</feature>
<dbReference type="Pfam" id="PF19343">
    <property type="entry name" value="HAM1_N"/>
    <property type="match status" value="1"/>
</dbReference>
<dbReference type="STRING" id="576137.A0A1L7WW31"/>
<feature type="domain" description="HAM1-like N-terminal" evidence="3">
    <location>
        <begin position="3"/>
        <end position="631"/>
    </location>
</feature>
<feature type="region of interest" description="Disordered" evidence="1">
    <location>
        <begin position="272"/>
        <end position="299"/>
    </location>
</feature>
<gene>
    <name evidence="4" type="ORF">PAC_06876</name>
</gene>
<dbReference type="PANTHER" id="PTHR31138:SF1">
    <property type="entry name" value="PDZ DOMAIN-CONTAINING PROTEIN"/>
    <property type="match status" value="1"/>
</dbReference>